<organism evidence="3 4">
    <name type="scientific">Hyaloscypha bicolor E</name>
    <dbReference type="NCBI Taxonomy" id="1095630"/>
    <lineage>
        <taxon>Eukaryota</taxon>
        <taxon>Fungi</taxon>
        <taxon>Dikarya</taxon>
        <taxon>Ascomycota</taxon>
        <taxon>Pezizomycotina</taxon>
        <taxon>Leotiomycetes</taxon>
        <taxon>Helotiales</taxon>
        <taxon>Hyaloscyphaceae</taxon>
        <taxon>Hyaloscypha</taxon>
        <taxon>Hyaloscypha bicolor</taxon>
    </lineage>
</organism>
<feature type="compositionally biased region" description="Basic and acidic residues" evidence="1">
    <location>
        <begin position="218"/>
        <end position="230"/>
    </location>
</feature>
<feature type="compositionally biased region" description="Basic and acidic residues" evidence="1">
    <location>
        <begin position="237"/>
        <end position="252"/>
    </location>
</feature>
<feature type="compositionally biased region" description="Pro residues" evidence="1">
    <location>
        <begin position="279"/>
        <end position="289"/>
    </location>
</feature>
<feature type="chain" id="PRO_5014407945" description="Stc1 domain-containing protein" evidence="2">
    <location>
        <begin position="26"/>
        <end position="533"/>
    </location>
</feature>
<feature type="region of interest" description="Disordered" evidence="1">
    <location>
        <begin position="270"/>
        <end position="501"/>
    </location>
</feature>
<feature type="compositionally biased region" description="Polar residues" evidence="1">
    <location>
        <begin position="423"/>
        <end position="437"/>
    </location>
</feature>
<gene>
    <name evidence="3" type="ORF">K444DRAFT_694259</name>
</gene>
<evidence type="ECO:0000256" key="1">
    <source>
        <dbReference type="SAM" id="MobiDB-lite"/>
    </source>
</evidence>
<feature type="compositionally biased region" description="Pro residues" evidence="1">
    <location>
        <begin position="315"/>
        <end position="325"/>
    </location>
</feature>
<keyword evidence="4" id="KW-1185">Reference proteome</keyword>
<dbReference type="InParanoid" id="A0A2J6T0P7"/>
<accession>A0A2J6T0P7</accession>
<feature type="region of interest" description="Disordered" evidence="1">
    <location>
        <begin position="205"/>
        <end position="254"/>
    </location>
</feature>
<feature type="compositionally biased region" description="Low complexity" evidence="1">
    <location>
        <begin position="479"/>
        <end position="496"/>
    </location>
</feature>
<evidence type="ECO:0000313" key="4">
    <source>
        <dbReference type="Proteomes" id="UP000235371"/>
    </source>
</evidence>
<sequence>MHTNNPFMPFRKLLILLTILLPVSRRFLIQGITQAYTIPDSPQTTIKMCVRITTWACDCKKEELEECRWYRQAESDARKEKEKRGFWKSIFHSACKIVCPFPAGRIHHQYHICPGCTARREAEEEGLRHRLLRRAERERRRQDGESEARSQKETERRRLETKWGWVCEACRTEGRVVQCYQRKPHDGPCCARGADEFAEWEKIQGYHSSDPRPPSRAPRADPPREPRATRENMFSHPKIDDKGARDNRRDPDNESLEPHLVAAVGLMSGMNPRFMGTDPSPPPLPPPQPYYENPGIDLDRWGGARRTDHGSYPAPSAPPDDPLPWKPLRTKHSQVKTVPATRSTPANFSRPAEAPRNRSVRREPSLPPRPQLRHENRKISGLTAPSTPLRKPVAASGSSKKNVATSGSSKSSKTFKKATPTSPQSNSSKKTASNPPTSMKEPTPTGSRYHTKALQDGRRLSRTSSRGPPIPTPDGNGISPFSSPVSNNSSVSSMSSHPLRSVGSTMGELYLEIDDMMDCFSEPDEDPPARRWH</sequence>
<keyword evidence="2" id="KW-0732">Signal</keyword>
<protein>
    <recommendedName>
        <fullName evidence="5">Stc1 domain-containing protein</fullName>
    </recommendedName>
</protein>
<proteinExistence type="predicted"/>
<feature type="compositionally biased region" description="Basic and acidic residues" evidence="1">
    <location>
        <begin position="353"/>
        <end position="364"/>
    </location>
</feature>
<dbReference type="GeneID" id="36595934"/>
<dbReference type="RefSeq" id="XP_024733512.1">
    <property type="nucleotide sequence ID" value="XM_024887858.1"/>
</dbReference>
<dbReference type="AlphaFoldDB" id="A0A2J6T0P7"/>
<name>A0A2J6T0P7_9HELO</name>
<dbReference type="Proteomes" id="UP000235371">
    <property type="component" value="Unassembled WGS sequence"/>
</dbReference>
<dbReference type="EMBL" id="KZ613848">
    <property type="protein sequence ID" value="PMD56608.1"/>
    <property type="molecule type" value="Genomic_DNA"/>
</dbReference>
<reference evidence="3 4" key="1">
    <citation type="submission" date="2016-04" db="EMBL/GenBank/DDBJ databases">
        <title>A degradative enzymes factory behind the ericoid mycorrhizal symbiosis.</title>
        <authorList>
            <consortium name="DOE Joint Genome Institute"/>
            <person name="Martino E."/>
            <person name="Morin E."/>
            <person name="Grelet G."/>
            <person name="Kuo A."/>
            <person name="Kohler A."/>
            <person name="Daghino S."/>
            <person name="Barry K."/>
            <person name="Choi C."/>
            <person name="Cichocki N."/>
            <person name="Clum A."/>
            <person name="Copeland A."/>
            <person name="Hainaut M."/>
            <person name="Haridas S."/>
            <person name="Labutti K."/>
            <person name="Lindquist E."/>
            <person name="Lipzen A."/>
            <person name="Khouja H.-R."/>
            <person name="Murat C."/>
            <person name="Ohm R."/>
            <person name="Olson A."/>
            <person name="Spatafora J."/>
            <person name="Veneault-Fourrey C."/>
            <person name="Henrissat B."/>
            <person name="Grigoriev I."/>
            <person name="Martin F."/>
            <person name="Perotto S."/>
        </authorList>
    </citation>
    <scope>NUCLEOTIDE SEQUENCE [LARGE SCALE GENOMIC DNA]</scope>
    <source>
        <strain evidence="3 4">E</strain>
    </source>
</reference>
<feature type="signal peptide" evidence="2">
    <location>
        <begin position="1"/>
        <end position="25"/>
    </location>
</feature>
<feature type="compositionally biased region" description="Basic and acidic residues" evidence="1">
    <location>
        <begin position="297"/>
        <end position="309"/>
    </location>
</feature>
<evidence type="ECO:0008006" key="5">
    <source>
        <dbReference type="Google" id="ProtNLM"/>
    </source>
</evidence>
<evidence type="ECO:0000313" key="3">
    <source>
        <dbReference type="EMBL" id="PMD56608.1"/>
    </source>
</evidence>
<evidence type="ECO:0000256" key="2">
    <source>
        <dbReference type="SAM" id="SignalP"/>
    </source>
</evidence>
<dbReference type="OrthoDB" id="3565169at2759"/>
<feature type="compositionally biased region" description="Low complexity" evidence="1">
    <location>
        <begin position="405"/>
        <end position="422"/>
    </location>
</feature>